<feature type="compositionally biased region" description="Basic and acidic residues" evidence="1">
    <location>
        <begin position="41"/>
        <end position="60"/>
    </location>
</feature>
<accession>A0A1X2IGT0</accession>
<dbReference type="EMBL" id="MCGE01000011">
    <property type="protein sequence ID" value="ORZ16364.1"/>
    <property type="molecule type" value="Genomic_DNA"/>
</dbReference>
<dbReference type="AlphaFoldDB" id="A0A1X2IGT0"/>
<dbReference type="Proteomes" id="UP000193560">
    <property type="component" value="Unassembled WGS sequence"/>
</dbReference>
<organism evidence="2 3">
    <name type="scientific">Absidia repens</name>
    <dbReference type="NCBI Taxonomy" id="90262"/>
    <lineage>
        <taxon>Eukaryota</taxon>
        <taxon>Fungi</taxon>
        <taxon>Fungi incertae sedis</taxon>
        <taxon>Mucoromycota</taxon>
        <taxon>Mucoromycotina</taxon>
        <taxon>Mucoromycetes</taxon>
        <taxon>Mucorales</taxon>
        <taxon>Cunninghamellaceae</taxon>
        <taxon>Absidia</taxon>
    </lineage>
</organism>
<feature type="region of interest" description="Disordered" evidence="1">
    <location>
        <begin position="41"/>
        <end position="67"/>
    </location>
</feature>
<dbReference type="OrthoDB" id="2241281at2759"/>
<gene>
    <name evidence="2" type="ORF">BCR42DRAFT_374915</name>
</gene>
<protein>
    <submittedName>
        <fullName evidence="2">Uncharacterized protein</fullName>
    </submittedName>
</protein>
<proteinExistence type="predicted"/>
<evidence type="ECO:0000313" key="2">
    <source>
        <dbReference type="EMBL" id="ORZ16364.1"/>
    </source>
</evidence>
<evidence type="ECO:0000256" key="1">
    <source>
        <dbReference type="SAM" id="MobiDB-lite"/>
    </source>
</evidence>
<name>A0A1X2IGT0_9FUNG</name>
<reference evidence="2 3" key="1">
    <citation type="submission" date="2016-07" db="EMBL/GenBank/DDBJ databases">
        <title>Pervasive Adenine N6-methylation of Active Genes in Fungi.</title>
        <authorList>
            <consortium name="DOE Joint Genome Institute"/>
            <person name="Mondo S.J."/>
            <person name="Dannebaum R.O."/>
            <person name="Kuo R.C."/>
            <person name="Labutti K."/>
            <person name="Haridas S."/>
            <person name="Kuo A."/>
            <person name="Salamov A."/>
            <person name="Ahrendt S.R."/>
            <person name="Lipzen A."/>
            <person name="Sullivan W."/>
            <person name="Andreopoulos W.B."/>
            <person name="Clum A."/>
            <person name="Lindquist E."/>
            <person name="Daum C."/>
            <person name="Ramamoorthy G.K."/>
            <person name="Gryganskyi A."/>
            <person name="Culley D."/>
            <person name="Magnuson J.K."/>
            <person name="James T.Y."/>
            <person name="O'Malley M.A."/>
            <person name="Stajich J.E."/>
            <person name="Spatafora J.W."/>
            <person name="Visel A."/>
            <person name="Grigoriev I.V."/>
        </authorList>
    </citation>
    <scope>NUCLEOTIDE SEQUENCE [LARGE SCALE GENOMIC DNA]</scope>
    <source>
        <strain evidence="2 3">NRRL 1336</strain>
    </source>
</reference>
<keyword evidence="3" id="KW-1185">Reference proteome</keyword>
<feature type="region of interest" description="Disordered" evidence="1">
    <location>
        <begin position="1"/>
        <end position="24"/>
    </location>
</feature>
<evidence type="ECO:0000313" key="3">
    <source>
        <dbReference type="Proteomes" id="UP000193560"/>
    </source>
</evidence>
<comment type="caution">
    <text evidence="2">The sequence shown here is derived from an EMBL/GenBank/DDBJ whole genome shotgun (WGS) entry which is preliminary data.</text>
</comment>
<sequence length="67" mass="7860">MEQNKREIEQYVEKAEQCNSDRERREFNQDANQIHEKMTGHAMKFDSKGHLDKSSADAKKCPALHLQ</sequence>